<dbReference type="PANTHER" id="PTHR21206">
    <property type="entry name" value="SLD5 PROTEIN"/>
    <property type="match status" value="1"/>
</dbReference>
<dbReference type="InterPro" id="IPR038749">
    <property type="entry name" value="Sld5_GINS_A"/>
</dbReference>
<comment type="similarity">
    <text evidence="2">Belongs to the GINS4/SLD5 family.</text>
</comment>
<reference evidence="8 9" key="1">
    <citation type="submission" date="2014-09" db="EMBL/GenBank/DDBJ databases">
        <authorList>
            <person name="Ellenberger Sabrina"/>
        </authorList>
    </citation>
    <scope>NUCLEOTIDE SEQUENCE [LARGE SCALE GENOMIC DNA]</scope>
    <source>
        <strain evidence="8 9">CBS 412.66</strain>
    </source>
</reference>
<evidence type="ECO:0000256" key="1">
    <source>
        <dbReference type="ARBA" id="ARBA00004123"/>
    </source>
</evidence>
<dbReference type="InterPro" id="IPR036224">
    <property type="entry name" value="GINS_bundle-like_dom_sf"/>
</dbReference>
<dbReference type="Pfam" id="PF05916">
    <property type="entry name" value="Sld5"/>
    <property type="match status" value="1"/>
</dbReference>
<dbReference type="PANTHER" id="PTHR21206:SF0">
    <property type="entry name" value="DNA REPLICATION COMPLEX GINS PROTEIN SLD5"/>
    <property type="match status" value="1"/>
</dbReference>
<proteinExistence type="inferred from homology"/>
<dbReference type="Proteomes" id="UP000054107">
    <property type="component" value="Unassembled WGS sequence"/>
</dbReference>
<dbReference type="CDD" id="cd21692">
    <property type="entry name" value="GINS_B_Sld5"/>
    <property type="match status" value="1"/>
</dbReference>
<dbReference type="Pfam" id="PF16922">
    <property type="entry name" value="SLD5_C"/>
    <property type="match status" value="1"/>
</dbReference>
<dbReference type="CDD" id="cd11711">
    <property type="entry name" value="GINS_A_Sld5"/>
    <property type="match status" value="1"/>
</dbReference>
<feature type="domain" description="GINS subunit" evidence="6">
    <location>
        <begin position="106"/>
        <end position="172"/>
    </location>
</feature>
<dbReference type="GO" id="GO:0006261">
    <property type="term" value="P:DNA-templated DNA replication"/>
    <property type="evidence" value="ECO:0007669"/>
    <property type="project" value="InterPro"/>
</dbReference>
<evidence type="ECO:0000259" key="7">
    <source>
        <dbReference type="Pfam" id="PF16922"/>
    </source>
</evidence>
<feature type="domain" description="DNA replication complex GINS protein SLD5 C-terminal" evidence="7">
    <location>
        <begin position="201"/>
        <end position="246"/>
    </location>
</feature>
<dbReference type="Gene3D" id="1.20.58.1030">
    <property type="match status" value="1"/>
</dbReference>
<dbReference type="OrthoDB" id="338231at2759"/>
<evidence type="ECO:0000313" key="8">
    <source>
        <dbReference type="EMBL" id="CEP11065.1"/>
    </source>
</evidence>
<evidence type="ECO:0000256" key="3">
    <source>
        <dbReference type="ARBA" id="ARBA00014804"/>
    </source>
</evidence>
<dbReference type="InterPro" id="IPR008591">
    <property type="entry name" value="GINS_Sld5"/>
</dbReference>
<evidence type="ECO:0000313" key="9">
    <source>
        <dbReference type="Proteomes" id="UP000054107"/>
    </source>
</evidence>
<sequence>MESQTQSEEPESFLYSSLPSFARDALDEQDDSSFTETQTPFDDSFFGGDGIIGRAMGDTIDSLTKIWMDERNAPEMLPYEHALVEPLILAIETQAENIMERMENQTESTFESMLYQTEIERIKYLLKSYLRCRLWKIEKYTLHLLRQPDLKEILSSQEIGYARRYQELIESHNYDSFLYQLPRSQHKQDESTIEIDMVVRPNLDAPVFCRVLSHTGHVEINNDSVLFEPNDIYILRYSDVRVHLKEKKSKVNLKNFET</sequence>
<keyword evidence="9" id="KW-1185">Reference proteome</keyword>
<keyword evidence="5" id="KW-0539">Nucleus</keyword>
<evidence type="ECO:0000256" key="2">
    <source>
        <dbReference type="ARBA" id="ARBA00008187"/>
    </source>
</evidence>
<evidence type="ECO:0000259" key="6">
    <source>
        <dbReference type="Pfam" id="PF05916"/>
    </source>
</evidence>
<evidence type="ECO:0000256" key="4">
    <source>
        <dbReference type="ARBA" id="ARBA00022705"/>
    </source>
</evidence>
<dbReference type="InterPro" id="IPR031633">
    <property type="entry name" value="SLD5_C"/>
</dbReference>
<accession>A0A0B7N6G0</accession>
<dbReference type="InterPro" id="IPR021151">
    <property type="entry name" value="GINS_A"/>
</dbReference>
<evidence type="ECO:0000256" key="5">
    <source>
        <dbReference type="ARBA" id="ARBA00023242"/>
    </source>
</evidence>
<dbReference type="AlphaFoldDB" id="A0A0B7N6G0"/>
<protein>
    <recommendedName>
        <fullName evidence="3">DNA replication complex GINS protein SLD5</fullName>
    </recommendedName>
</protein>
<dbReference type="STRING" id="35722.A0A0B7N6G0"/>
<organism evidence="8 9">
    <name type="scientific">Parasitella parasitica</name>
    <dbReference type="NCBI Taxonomy" id="35722"/>
    <lineage>
        <taxon>Eukaryota</taxon>
        <taxon>Fungi</taxon>
        <taxon>Fungi incertae sedis</taxon>
        <taxon>Mucoromycota</taxon>
        <taxon>Mucoromycotina</taxon>
        <taxon>Mucoromycetes</taxon>
        <taxon>Mucorales</taxon>
        <taxon>Mucorineae</taxon>
        <taxon>Mucoraceae</taxon>
        <taxon>Parasitella</taxon>
    </lineage>
</organism>
<name>A0A0B7N6G0_9FUNG</name>
<keyword evidence="4" id="KW-0235">DNA replication</keyword>
<dbReference type="SUPFAM" id="SSF158573">
    <property type="entry name" value="GINS helical bundle-like"/>
    <property type="match status" value="1"/>
</dbReference>
<dbReference type="EMBL" id="LN725636">
    <property type="protein sequence ID" value="CEP11065.1"/>
    <property type="molecule type" value="Genomic_DNA"/>
</dbReference>
<dbReference type="GO" id="GO:0000727">
    <property type="term" value="P:double-strand break repair via break-induced replication"/>
    <property type="evidence" value="ECO:0007669"/>
    <property type="project" value="TreeGrafter"/>
</dbReference>
<dbReference type="GO" id="GO:0000811">
    <property type="term" value="C:GINS complex"/>
    <property type="evidence" value="ECO:0007669"/>
    <property type="project" value="TreeGrafter"/>
</dbReference>
<dbReference type="SUPFAM" id="SSF160059">
    <property type="entry name" value="PriA/YqbF domain"/>
    <property type="match status" value="1"/>
</dbReference>
<gene>
    <name evidence="8" type="primary">PARPA_04866.1 scaffold 15694</name>
</gene>
<comment type="subcellular location">
    <subcellularLocation>
        <location evidence="1">Nucleus</location>
    </subcellularLocation>
</comment>